<protein>
    <submittedName>
        <fullName evidence="1">Uncharacterized protein</fullName>
    </submittedName>
</protein>
<keyword evidence="2" id="KW-1185">Reference proteome</keyword>
<evidence type="ECO:0000313" key="1">
    <source>
        <dbReference type="EMBL" id="QEC56713.1"/>
    </source>
</evidence>
<dbReference type="RefSeq" id="WP_146787999.1">
    <property type="nucleotide sequence ID" value="NZ_BAABIO010000003.1"/>
</dbReference>
<name>A0A5B8UJI6_9BACT</name>
<sequence length="130" mass="14286">MRVKIHRSTGISLPLHFGLTSRKLASNGWIESENVFGRCLVCPEPERKRIISALADALLNWCITSNQSRTFSLMETLAVAISDNANQVAYAIRAELDTATDRRANPFIYETSTAKIFLTPSVSGSIKGVS</sequence>
<proteinExistence type="predicted"/>
<dbReference type="EMBL" id="CP042433">
    <property type="protein sequence ID" value="QEC56713.1"/>
    <property type="molecule type" value="Genomic_DNA"/>
</dbReference>
<reference evidence="1 2" key="1">
    <citation type="journal article" date="2015" name="Int. J. Syst. Evol. Microbiol.">
        <title>Flavisolibacter ginsenosidimutans sp. nov., with ginsenoside-converting activity isolated from soil used for cultivating ginseng.</title>
        <authorList>
            <person name="Zhao Y."/>
            <person name="Liu Q."/>
            <person name="Kang M.S."/>
            <person name="Jin F."/>
            <person name="Yu H."/>
            <person name="Im W.T."/>
        </authorList>
    </citation>
    <scope>NUCLEOTIDE SEQUENCE [LARGE SCALE GENOMIC DNA]</scope>
    <source>
        <strain evidence="1 2">Gsoil 636</strain>
    </source>
</reference>
<accession>A0A5B8UJI6</accession>
<organism evidence="1 2">
    <name type="scientific">Flavisolibacter ginsenosidimutans</name>
    <dbReference type="NCBI Taxonomy" id="661481"/>
    <lineage>
        <taxon>Bacteria</taxon>
        <taxon>Pseudomonadati</taxon>
        <taxon>Bacteroidota</taxon>
        <taxon>Chitinophagia</taxon>
        <taxon>Chitinophagales</taxon>
        <taxon>Chitinophagaceae</taxon>
        <taxon>Flavisolibacter</taxon>
    </lineage>
</organism>
<dbReference type="OrthoDB" id="5413733at2"/>
<gene>
    <name evidence="1" type="ORF">FSB75_12665</name>
</gene>
<evidence type="ECO:0000313" key="2">
    <source>
        <dbReference type="Proteomes" id="UP000321204"/>
    </source>
</evidence>
<dbReference type="AlphaFoldDB" id="A0A5B8UJI6"/>
<dbReference type="KEGG" id="fgg:FSB75_12665"/>
<dbReference type="Proteomes" id="UP000321204">
    <property type="component" value="Chromosome"/>
</dbReference>